<evidence type="ECO:0000256" key="5">
    <source>
        <dbReference type="ARBA" id="ARBA00015043"/>
    </source>
</evidence>
<dbReference type="GO" id="GO:0043998">
    <property type="term" value="F:histone H2A acetyltransferase activity"/>
    <property type="evidence" value="ECO:0007669"/>
    <property type="project" value="InterPro"/>
</dbReference>
<keyword evidence="15" id="KW-1185">Reference proteome</keyword>
<dbReference type="InterPro" id="IPR016181">
    <property type="entry name" value="Acyl_CoA_acyltransferase"/>
</dbReference>
<evidence type="ECO:0000256" key="9">
    <source>
        <dbReference type="ARBA" id="ARBA00023315"/>
    </source>
</evidence>
<dbReference type="EMBL" id="KK914653">
    <property type="protein sequence ID" value="KDP30670.1"/>
    <property type="molecule type" value="Genomic_DNA"/>
</dbReference>
<evidence type="ECO:0000256" key="10">
    <source>
        <dbReference type="ARBA" id="ARBA00047821"/>
    </source>
</evidence>
<reference evidence="14 15" key="1">
    <citation type="journal article" date="2014" name="PLoS ONE">
        <title>Global Analysis of Gene Expression Profiles in Physic Nut (Jatropha curcas L.) Seedlings Exposed to Salt Stress.</title>
        <authorList>
            <person name="Zhang L."/>
            <person name="Zhang C."/>
            <person name="Wu P."/>
            <person name="Chen Y."/>
            <person name="Li M."/>
            <person name="Jiang H."/>
            <person name="Wu G."/>
        </authorList>
    </citation>
    <scope>NUCLEOTIDE SEQUENCE [LARGE SCALE GENOMIC DNA]</scope>
    <source>
        <strain evidence="15">cv. GZQX0401</strain>
        <tissue evidence="14">Young leaves</tissue>
    </source>
</reference>
<keyword evidence="8" id="KW-0539">Nucleus</keyword>
<evidence type="ECO:0000256" key="11">
    <source>
        <dbReference type="ARBA" id="ARBA00049524"/>
    </source>
</evidence>
<proteinExistence type="inferred from homology"/>
<comment type="subcellular location">
    <subcellularLocation>
        <location evidence="2">Cytoplasm</location>
    </subcellularLocation>
    <subcellularLocation>
        <location evidence="1">Nucleus</location>
    </subcellularLocation>
</comment>
<dbReference type="GO" id="GO:0010485">
    <property type="term" value="F:histone H4 acetyltransferase activity"/>
    <property type="evidence" value="ECO:0007669"/>
    <property type="project" value="InterPro"/>
</dbReference>
<dbReference type="GO" id="GO:0005737">
    <property type="term" value="C:cytoplasm"/>
    <property type="evidence" value="ECO:0007669"/>
    <property type="project" value="UniProtKB-SubCell"/>
</dbReference>
<dbReference type="SUPFAM" id="SSF55729">
    <property type="entry name" value="Acyl-CoA N-acyltransferases (Nat)"/>
    <property type="match status" value="1"/>
</dbReference>
<dbReference type="EC" id="2.3.1.257" evidence="4"/>
<evidence type="ECO:0000256" key="2">
    <source>
        <dbReference type="ARBA" id="ARBA00004496"/>
    </source>
</evidence>
<comment type="catalytic activity">
    <reaction evidence="10">
        <text>N-terminal L-seryl-[histone H2A] + acetyl-CoA = N-terminal N(alpha)-acetyl-L-seryl-[histone H2A] + CoA + H(+)</text>
        <dbReference type="Rhea" id="RHEA:50600"/>
        <dbReference type="Rhea" id="RHEA-COMP:12742"/>
        <dbReference type="Rhea" id="RHEA-COMP:12744"/>
        <dbReference type="ChEBI" id="CHEBI:15378"/>
        <dbReference type="ChEBI" id="CHEBI:57287"/>
        <dbReference type="ChEBI" id="CHEBI:57288"/>
        <dbReference type="ChEBI" id="CHEBI:64738"/>
        <dbReference type="ChEBI" id="CHEBI:83690"/>
        <dbReference type="EC" id="2.3.1.257"/>
    </reaction>
</comment>
<dbReference type="PANTHER" id="PTHR20531:SF1">
    <property type="entry name" value="N-ALPHA-ACETYLTRANSFERASE 40"/>
    <property type="match status" value="1"/>
</dbReference>
<comment type="similarity">
    <text evidence="3">Belongs to the acetyltransferase family. NAA40 subfamily.</text>
</comment>
<evidence type="ECO:0000313" key="15">
    <source>
        <dbReference type="Proteomes" id="UP000027138"/>
    </source>
</evidence>
<dbReference type="GO" id="GO:1990189">
    <property type="term" value="F:protein N-terminal-serine acetyltransferase activity"/>
    <property type="evidence" value="ECO:0007669"/>
    <property type="project" value="UniProtKB-EC"/>
</dbReference>
<evidence type="ECO:0000256" key="3">
    <source>
        <dbReference type="ARBA" id="ARBA00008870"/>
    </source>
</evidence>
<protein>
    <recommendedName>
        <fullName evidence="5">N-alpha-acetyltransferase 40</fullName>
        <ecNumber evidence="4">2.3.1.257</ecNumber>
    </recommendedName>
</protein>
<keyword evidence="6" id="KW-0963">Cytoplasm</keyword>
<keyword evidence="9" id="KW-0012">Acyltransferase</keyword>
<name>A0A067KEJ7_JATCU</name>
<evidence type="ECO:0000256" key="6">
    <source>
        <dbReference type="ARBA" id="ARBA00022490"/>
    </source>
</evidence>
<evidence type="ECO:0000256" key="8">
    <source>
        <dbReference type="ARBA" id="ARBA00023242"/>
    </source>
</evidence>
<feature type="region of interest" description="Disordered" evidence="12">
    <location>
        <begin position="1"/>
        <end position="21"/>
    </location>
</feature>
<dbReference type="AlphaFoldDB" id="A0A067KEJ7"/>
<keyword evidence="7" id="KW-0808">Transferase</keyword>
<feature type="domain" description="N-acetyltransferase" evidence="13">
    <location>
        <begin position="93"/>
        <end position="203"/>
    </location>
</feature>
<dbReference type="Proteomes" id="UP000027138">
    <property type="component" value="Unassembled WGS sequence"/>
</dbReference>
<dbReference type="KEGG" id="jcu:105640981"/>
<accession>A0A067KEJ7</accession>
<gene>
    <name evidence="14" type="ORF">JCGZ_16226</name>
</gene>
<dbReference type="InterPro" id="IPR000182">
    <property type="entry name" value="GNAT_dom"/>
</dbReference>
<evidence type="ECO:0000256" key="1">
    <source>
        <dbReference type="ARBA" id="ARBA00004123"/>
    </source>
</evidence>
<dbReference type="STRING" id="180498.A0A067KEJ7"/>
<comment type="catalytic activity">
    <reaction evidence="11">
        <text>N-terminal L-seryl-[histone H4] + acetyl-CoA = N-terminal N(alpha)-acetyl-L-seryl-[histone H4] + CoA + H(+)</text>
        <dbReference type="Rhea" id="RHEA:50596"/>
        <dbReference type="Rhea" id="RHEA-COMP:12740"/>
        <dbReference type="Rhea" id="RHEA-COMP:12743"/>
        <dbReference type="ChEBI" id="CHEBI:15378"/>
        <dbReference type="ChEBI" id="CHEBI:57287"/>
        <dbReference type="ChEBI" id="CHEBI:57288"/>
        <dbReference type="ChEBI" id="CHEBI:64738"/>
        <dbReference type="ChEBI" id="CHEBI:83690"/>
        <dbReference type="EC" id="2.3.1.257"/>
    </reaction>
</comment>
<dbReference type="GO" id="GO:0005634">
    <property type="term" value="C:nucleus"/>
    <property type="evidence" value="ECO:0007669"/>
    <property type="project" value="UniProtKB-SubCell"/>
</dbReference>
<evidence type="ECO:0000256" key="7">
    <source>
        <dbReference type="ARBA" id="ARBA00022679"/>
    </source>
</evidence>
<dbReference type="PANTHER" id="PTHR20531">
    <property type="entry name" value="N-ALPHA-ACETYLTRANSFERASE 40"/>
    <property type="match status" value="1"/>
</dbReference>
<dbReference type="Gene3D" id="3.40.630.30">
    <property type="match status" value="1"/>
</dbReference>
<evidence type="ECO:0000259" key="13">
    <source>
        <dbReference type="Pfam" id="PF00583"/>
    </source>
</evidence>
<organism evidence="14 15">
    <name type="scientific">Jatropha curcas</name>
    <name type="common">Barbados nut</name>
    <dbReference type="NCBI Taxonomy" id="180498"/>
    <lineage>
        <taxon>Eukaryota</taxon>
        <taxon>Viridiplantae</taxon>
        <taxon>Streptophyta</taxon>
        <taxon>Embryophyta</taxon>
        <taxon>Tracheophyta</taxon>
        <taxon>Spermatophyta</taxon>
        <taxon>Magnoliopsida</taxon>
        <taxon>eudicotyledons</taxon>
        <taxon>Gunneridae</taxon>
        <taxon>Pentapetalae</taxon>
        <taxon>rosids</taxon>
        <taxon>fabids</taxon>
        <taxon>Malpighiales</taxon>
        <taxon>Euphorbiaceae</taxon>
        <taxon>Crotonoideae</taxon>
        <taxon>Jatropheae</taxon>
        <taxon>Jatropha</taxon>
    </lineage>
</organism>
<dbReference type="InterPro" id="IPR039949">
    <property type="entry name" value="NAA40"/>
</dbReference>
<evidence type="ECO:0000256" key="12">
    <source>
        <dbReference type="SAM" id="MobiDB-lite"/>
    </source>
</evidence>
<sequence>MESEASSSNDHSKEDRSRAKRRKILEKKKAIDELIKSASVVKDHLASFLPFRHFNRNGLSLYLESGNGDKLSASLKRKLQNLLKANMERHYGPDWASEEKVKQREMVAPEARYIFVYEAQAKAQTPSNESMLVGFVHYRFTLEEEMPVLYVYEIQLESRVQEKGLGKFLMQLLELIALKNCMSAVVLTVQKANVDAMNFYSKLRYTISSISPSRADPLMGNQKSYEILCKAFDDEAKAKDG</sequence>
<evidence type="ECO:0000256" key="4">
    <source>
        <dbReference type="ARBA" id="ARBA00012950"/>
    </source>
</evidence>
<dbReference type="OrthoDB" id="424551at2759"/>
<evidence type="ECO:0000313" key="14">
    <source>
        <dbReference type="EMBL" id="KDP30670.1"/>
    </source>
</evidence>
<dbReference type="Pfam" id="PF00583">
    <property type="entry name" value="Acetyltransf_1"/>
    <property type="match status" value="1"/>
</dbReference>